<dbReference type="InterPro" id="IPR008928">
    <property type="entry name" value="6-hairpin_glycosidase_sf"/>
</dbReference>
<dbReference type="RefSeq" id="WP_354193170.1">
    <property type="nucleotide sequence ID" value="NZ_JBEPML010000003.1"/>
</dbReference>
<evidence type="ECO:0000313" key="2">
    <source>
        <dbReference type="EMBL" id="MET3790924.1"/>
    </source>
</evidence>
<feature type="domain" description="Spermatogenesis-associated protein 20-like TRX" evidence="1">
    <location>
        <begin position="7"/>
        <end position="167"/>
    </location>
</feature>
<dbReference type="PANTHER" id="PTHR42899:SF1">
    <property type="entry name" value="SPERMATOGENESIS-ASSOCIATED PROTEIN 20"/>
    <property type="match status" value="1"/>
</dbReference>
<dbReference type="InterPro" id="IPR004879">
    <property type="entry name" value="Ssp411-like_TRX"/>
</dbReference>
<name>A0ABV2MVV1_9HYPH</name>
<dbReference type="PIRSF" id="PIRSF006402">
    <property type="entry name" value="UCP006402_thioredoxin"/>
    <property type="match status" value="1"/>
</dbReference>
<gene>
    <name evidence="2" type="ORF">ABID37_001127</name>
</gene>
<accession>A0ABV2MVV1</accession>
<dbReference type="CDD" id="cd02955">
    <property type="entry name" value="SSP411"/>
    <property type="match status" value="1"/>
</dbReference>
<sequence>MALPPRNLLADEASPYLQQHAANPVHWRPWSTAALQEARELDRPILLSVGYAACHWCHVMAHESFESPDIAGVMNRLFVNIKVDREERPDIDQLYMAALTAMGDQGGWPLTMFLTPDAQPFWGGTYFPPRARFGRHGFVEILEAVSNAWHKKRADILRGAGTLTAHVQDKLGATHDKGTIRPETLPDIAENIHNMIDRDAGGLKGAPKFPNAPFMHALWLSYLNTGNAAHRSAVLTSLEHMLAGGIYDHVGGGLARYSTDAQWLVPHFEKMLYDNAQLLRLANWAYAESGSELFRVRIEETIVFLLNEMRVEGGAFASSLDADSEGQEGLFYTWEESEVEEVLCSDSSLFFKHFSLAKPPSWEGKPILFQTPDQAMQAVVNAVELKPLKQRLLSARGKRVRPGLDDKVLTDWNGLAIGALAECGRTFGRPDWIEAARMAFEQIVGTARGGRLPHSTLGKKAQFPALSSDYASMANAAISLFEATQEPSFIDQARHFMGELDRWHADDAGSGYYLSASDSEDVPVRIRGDVDEAIPSATSQIIEALARLASATGDTDIQEKAWTIAEYAAGRASRQSYGQIGIFNACELAREPRKLVMVDDPANPKFVPAANQCPDPRRVDLVLPLGRDVEVSLPGGVAPSTEKPCAYLCTGIVCLPVIADADTLEKALKARP</sequence>
<dbReference type="Pfam" id="PF03190">
    <property type="entry name" value="Thioredox_DsbH"/>
    <property type="match status" value="1"/>
</dbReference>
<dbReference type="SUPFAM" id="SSF52833">
    <property type="entry name" value="Thioredoxin-like"/>
    <property type="match status" value="1"/>
</dbReference>
<comment type="caution">
    <text evidence="2">The sequence shown here is derived from an EMBL/GenBank/DDBJ whole genome shotgun (WGS) entry which is preliminary data.</text>
</comment>
<dbReference type="InterPro" id="IPR024705">
    <property type="entry name" value="Ssp411"/>
</dbReference>
<organism evidence="2 3">
    <name type="scientific">Aquamicrobium terrae</name>
    <dbReference type="NCBI Taxonomy" id="1324945"/>
    <lineage>
        <taxon>Bacteria</taxon>
        <taxon>Pseudomonadati</taxon>
        <taxon>Pseudomonadota</taxon>
        <taxon>Alphaproteobacteria</taxon>
        <taxon>Hyphomicrobiales</taxon>
        <taxon>Phyllobacteriaceae</taxon>
        <taxon>Aquamicrobium</taxon>
    </lineage>
</organism>
<reference evidence="2 3" key="1">
    <citation type="submission" date="2024-06" db="EMBL/GenBank/DDBJ databases">
        <title>Genomic Encyclopedia of Type Strains, Phase IV (KMG-IV): sequencing the most valuable type-strain genomes for metagenomic binning, comparative biology and taxonomic classification.</title>
        <authorList>
            <person name="Goeker M."/>
        </authorList>
    </citation>
    <scope>NUCLEOTIDE SEQUENCE [LARGE SCALE GENOMIC DNA]</scope>
    <source>
        <strain evidence="2 3">DSM 27865</strain>
    </source>
</reference>
<evidence type="ECO:0000313" key="3">
    <source>
        <dbReference type="Proteomes" id="UP001549076"/>
    </source>
</evidence>
<dbReference type="InterPro" id="IPR012341">
    <property type="entry name" value="6hp_glycosidase-like_sf"/>
</dbReference>
<keyword evidence="3" id="KW-1185">Reference proteome</keyword>
<dbReference type="Gene3D" id="3.40.30.10">
    <property type="entry name" value="Glutaredoxin"/>
    <property type="match status" value="1"/>
</dbReference>
<proteinExistence type="predicted"/>
<dbReference type="Gene3D" id="1.50.10.10">
    <property type="match status" value="1"/>
</dbReference>
<dbReference type="EMBL" id="JBEPML010000003">
    <property type="protein sequence ID" value="MET3790924.1"/>
    <property type="molecule type" value="Genomic_DNA"/>
</dbReference>
<dbReference type="InterPro" id="IPR036249">
    <property type="entry name" value="Thioredoxin-like_sf"/>
</dbReference>
<protein>
    <submittedName>
        <fullName evidence="2">Uncharacterized protein YyaL (SSP411 family)</fullName>
    </submittedName>
</protein>
<dbReference type="Proteomes" id="UP001549076">
    <property type="component" value="Unassembled WGS sequence"/>
</dbReference>
<evidence type="ECO:0000259" key="1">
    <source>
        <dbReference type="Pfam" id="PF03190"/>
    </source>
</evidence>
<dbReference type="PANTHER" id="PTHR42899">
    <property type="entry name" value="SPERMATOGENESIS-ASSOCIATED PROTEIN 20"/>
    <property type="match status" value="1"/>
</dbReference>
<dbReference type="SUPFAM" id="SSF48208">
    <property type="entry name" value="Six-hairpin glycosidases"/>
    <property type="match status" value="1"/>
</dbReference>